<evidence type="ECO:0000313" key="8">
    <source>
        <dbReference type="WormBase" id="SRAE_1000105300"/>
    </source>
</evidence>
<dbReference type="OMA" id="LKYHHSP"/>
<sequence length="514" mass="58036">MLRTNIPLYLTKRFRSGFDIKNALTTPLSKPLKKFQSNEFKNKSVDDVELFDAKITKLSNGLTVATEKSYGTFSTIGVAINSGCRYETNYMKGLTHVLQKLAFGSSENYPSTSMTQSFLLKSGALLDCQSTRDCFLYASSCFNSSQEDILSIISDTLFRPLILDDELQNAIDICLLELQQMYRNPDPEPLLMDWLHKAAYKSKTLGISKFLDKNNAKKMTKNDILKYMARYHSPSNMVVAGVGVDHDHFVEMVQKHFVDKKPIWISNKEDFSFDDTSICDDTPAEYVGGSVHQIGDLSNKGLSIVDFPELAHFVLAFEGVSFKDKDFVTCCVMQYILGGGKSFSAGGPGKGMYTRLYMDVLRHNPTMYNAQAFNHSYSDSGIFCIHIGNDPDYSGNSVDYAIFEFLKLTIPIPDDELNRAKQLLKSQLLMNLEQKPVMFEDLARQVLGHGKRKSPMEYIKEIEAVTSDDIRRVAEKMLSGVPTVVMYGNNRMMHKYDAICNQIKAGNLQMDRFK</sequence>
<dbReference type="InterPro" id="IPR011249">
    <property type="entry name" value="Metalloenz_LuxS/M16"/>
</dbReference>
<proteinExistence type="inferred from homology"/>
<evidence type="ECO:0000259" key="3">
    <source>
        <dbReference type="Pfam" id="PF00675"/>
    </source>
</evidence>
<reference evidence="7" key="2">
    <citation type="submission" date="2020-12" db="UniProtKB">
        <authorList>
            <consortium name="WormBaseParasite"/>
        </authorList>
    </citation>
    <scope>IDENTIFICATION</scope>
</reference>
<dbReference type="STRING" id="34506.A0A090L5N1"/>
<evidence type="ECO:0000313" key="5">
    <source>
        <dbReference type="EMBL" id="CEF62784.1"/>
    </source>
</evidence>
<reference evidence="5 6" key="1">
    <citation type="submission" date="2014-09" db="EMBL/GenBank/DDBJ databases">
        <authorList>
            <person name="Martin A.A."/>
        </authorList>
    </citation>
    <scope>NUCLEOTIDE SEQUENCE</scope>
    <source>
        <strain evidence="6">ED321</strain>
        <strain evidence="5">ED321 Heterogonic</strain>
    </source>
</reference>
<dbReference type="OrthoDB" id="277191at2759"/>
<name>A0A090L5N1_STRRB</name>
<feature type="domain" description="Peptidase M16 N-terminal" evidence="3">
    <location>
        <begin position="64"/>
        <end position="208"/>
    </location>
</feature>
<dbReference type="SUPFAM" id="SSF63411">
    <property type="entry name" value="LuxS/MPP-like metallohydrolase"/>
    <property type="match status" value="2"/>
</dbReference>
<comment type="function">
    <text evidence="1">Substrate recognition and binding subunit of the essential mitochondrial processing protease (MPP), which cleaves the mitochondrial sequence off newly imported precursors proteins.</text>
</comment>
<evidence type="ECO:0000259" key="4">
    <source>
        <dbReference type="Pfam" id="PF05193"/>
    </source>
</evidence>
<accession>A0A090L5N1</accession>
<keyword evidence="6" id="KW-1185">Reference proteome</keyword>
<dbReference type="Proteomes" id="UP000035682">
    <property type="component" value="Unplaced"/>
</dbReference>
<evidence type="ECO:0000313" key="7">
    <source>
        <dbReference type="WBParaSite" id="SRAE_1000105300.1"/>
    </source>
</evidence>
<dbReference type="InterPro" id="IPR011765">
    <property type="entry name" value="Pept_M16_N"/>
</dbReference>
<dbReference type="Gene3D" id="3.30.830.10">
    <property type="entry name" value="Metalloenzyme, LuxS/M16 peptidase-like"/>
    <property type="match status" value="2"/>
</dbReference>
<evidence type="ECO:0000256" key="2">
    <source>
        <dbReference type="ARBA" id="ARBA00007261"/>
    </source>
</evidence>
<dbReference type="GO" id="GO:0005739">
    <property type="term" value="C:mitochondrion"/>
    <property type="evidence" value="ECO:0007669"/>
    <property type="project" value="TreeGrafter"/>
</dbReference>
<dbReference type="WBParaSite" id="SRAE_1000105300.1">
    <property type="protein sequence ID" value="SRAE_1000105300.1"/>
    <property type="gene ID" value="WBGene00257654"/>
</dbReference>
<dbReference type="GeneID" id="36375149"/>
<dbReference type="CTD" id="36375149"/>
<dbReference type="AlphaFoldDB" id="A0A090L5N1"/>
<dbReference type="Pfam" id="PF05193">
    <property type="entry name" value="Peptidase_M16_C"/>
    <property type="match status" value="1"/>
</dbReference>
<dbReference type="WormBase" id="SRAE_1000105300">
    <property type="protein sequence ID" value="SRP11851"/>
    <property type="gene ID" value="WBGene00257654"/>
</dbReference>
<feature type="domain" description="Peptidase M16 C-terminal" evidence="4">
    <location>
        <begin position="218"/>
        <end position="424"/>
    </location>
</feature>
<comment type="similarity">
    <text evidence="2">Belongs to the peptidase M16 family.</text>
</comment>
<dbReference type="GO" id="GO:0006627">
    <property type="term" value="P:protein processing involved in protein targeting to mitochondrion"/>
    <property type="evidence" value="ECO:0007669"/>
    <property type="project" value="TreeGrafter"/>
</dbReference>
<protein>
    <submittedName>
        <fullName evidence="5 7">Mitochondrial-processing peptidase subunit alpha</fullName>
    </submittedName>
</protein>
<evidence type="ECO:0000256" key="1">
    <source>
        <dbReference type="ARBA" id="ARBA00002123"/>
    </source>
</evidence>
<organism evidence="5">
    <name type="scientific">Strongyloides ratti</name>
    <name type="common">Parasitic roundworm</name>
    <dbReference type="NCBI Taxonomy" id="34506"/>
    <lineage>
        <taxon>Eukaryota</taxon>
        <taxon>Metazoa</taxon>
        <taxon>Ecdysozoa</taxon>
        <taxon>Nematoda</taxon>
        <taxon>Chromadorea</taxon>
        <taxon>Rhabditida</taxon>
        <taxon>Tylenchina</taxon>
        <taxon>Panagrolaimomorpha</taxon>
        <taxon>Strongyloidoidea</taxon>
        <taxon>Strongyloididae</taxon>
        <taxon>Strongyloides</taxon>
    </lineage>
</organism>
<dbReference type="RefSeq" id="XP_024501986.1">
    <property type="nucleotide sequence ID" value="XM_024647960.1"/>
</dbReference>
<evidence type="ECO:0000313" key="6">
    <source>
        <dbReference type="Proteomes" id="UP000035682"/>
    </source>
</evidence>
<dbReference type="PANTHER" id="PTHR11851:SF49">
    <property type="entry name" value="MITOCHONDRIAL-PROCESSING PEPTIDASE SUBUNIT ALPHA"/>
    <property type="match status" value="1"/>
</dbReference>
<gene>
    <name evidence="5 7 8" type="ORF">SRAE_1000105300</name>
</gene>
<dbReference type="GO" id="GO:0046872">
    <property type="term" value="F:metal ion binding"/>
    <property type="evidence" value="ECO:0007669"/>
    <property type="project" value="InterPro"/>
</dbReference>
<dbReference type="InterPro" id="IPR007863">
    <property type="entry name" value="Peptidase_M16_C"/>
</dbReference>
<dbReference type="Pfam" id="PF00675">
    <property type="entry name" value="Peptidase_M16"/>
    <property type="match status" value="1"/>
</dbReference>
<dbReference type="EMBL" id="LN609528">
    <property type="protein sequence ID" value="CEF62784.1"/>
    <property type="molecule type" value="Genomic_DNA"/>
</dbReference>
<dbReference type="eggNOG" id="KOG2067">
    <property type="taxonomic scope" value="Eukaryota"/>
</dbReference>
<dbReference type="InterPro" id="IPR050361">
    <property type="entry name" value="MPP/UQCRC_Complex"/>
</dbReference>
<dbReference type="PANTHER" id="PTHR11851">
    <property type="entry name" value="METALLOPROTEASE"/>
    <property type="match status" value="1"/>
</dbReference>